<evidence type="ECO:0000256" key="1">
    <source>
        <dbReference type="SAM" id="MobiDB-lite"/>
    </source>
</evidence>
<reference evidence="3 4" key="1">
    <citation type="submission" date="2020-09" db="EMBL/GenBank/DDBJ databases">
        <title>De no assembly of potato wild relative species, Solanum commersonii.</title>
        <authorList>
            <person name="Cho K."/>
        </authorList>
    </citation>
    <scope>NUCLEOTIDE SEQUENCE [LARGE SCALE GENOMIC DNA]</scope>
    <source>
        <strain evidence="3">LZ3.2</strain>
        <tissue evidence="3">Leaf</tissue>
    </source>
</reference>
<dbReference type="InterPro" id="IPR046796">
    <property type="entry name" value="Transposase_32_dom"/>
</dbReference>
<feature type="compositionally biased region" description="Basic and acidic residues" evidence="1">
    <location>
        <begin position="1"/>
        <end position="24"/>
    </location>
</feature>
<evidence type="ECO:0000313" key="3">
    <source>
        <dbReference type="EMBL" id="KAG5611121.1"/>
    </source>
</evidence>
<protein>
    <recommendedName>
        <fullName evidence="2">Putative plant transposon protein domain-containing protein</fullName>
    </recommendedName>
</protein>
<dbReference type="Proteomes" id="UP000824120">
    <property type="component" value="Chromosome 4"/>
</dbReference>
<organism evidence="3 4">
    <name type="scientific">Solanum commersonii</name>
    <name type="common">Commerson's wild potato</name>
    <name type="synonym">Commerson's nightshade</name>
    <dbReference type="NCBI Taxonomy" id="4109"/>
    <lineage>
        <taxon>Eukaryota</taxon>
        <taxon>Viridiplantae</taxon>
        <taxon>Streptophyta</taxon>
        <taxon>Embryophyta</taxon>
        <taxon>Tracheophyta</taxon>
        <taxon>Spermatophyta</taxon>
        <taxon>Magnoliopsida</taxon>
        <taxon>eudicotyledons</taxon>
        <taxon>Gunneridae</taxon>
        <taxon>Pentapetalae</taxon>
        <taxon>asterids</taxon>
        <taxon>lamiids</taxon>
        <taxon>Solanales</taxon>
        <taxon>Solanaceae</taxon>
        <taxon>Solanoideae</taxon>
        <taxon>Solaneae</taxon>
        <taxon>Solanum</taxon>
    </lineage>
</organism>
<gene>
    <name evidence="3" type="ORF">H5410_022402</name>
</gene>
<dbReference type="Pfam" id="PF20167">
    <property type="entry name" value="Transposase_32"/>
    <property type="match status" value="1"/>
</dbReference>
<feature type="region of interest" description="Disordered" evidence="1">
    <location>
        <begin position="1"/>
        <end position="33"/>
    </location>
</feature>
<keyword evidence="4" id="KW-1185">Reference proteome</keyword>
<feature type="domain" description="Putative plant transposon protein" evidence="2">
    <location>
        <begin position="96"/>
        <end position="257"/>
    </location>
</feature>
<proteinExistence type="predicted"/>
<evidence type="ECO:0000313" key="4">
    <source>
        <dbReference type="Proteomes" id="UP000824120"/>
    </source>
</evidence>
<dbReference type="AlphaFoldDB" id="A0A9J5ZE22"/>
<evidence type="ECO:0000259" key="2">
    <source>
        <dbReference type="Pfam" id="PF20167"/>
    </source>
</evidence>
<sequence>MPKAKATEEKGKQVDEVEPSEQRENMYSTQRSGKVIASSSRNTVWMGTTITPAPAVPRGQTQHYGAKAVKSEGKKWYKSHTEAKEFPHIMRRLQDLRMGFIFQDPTECNISMVQEFYVNWKPDARSHFVTVHGVEVLLIPSTINQILGTANAPSDVLTGLNINPPYQQIRHTLCGAQSTTKFIRHGHRGYHQSYPYAHMNREARVWLKIVMNCFIPGLHYTEVTRDRICLVYALMKNVPINIRAVLKLVMRKARTSRRAGVPDESVDYMAPLFTAPLDVTKTKGPENMHGSTLTTAERNRKDDLITAHMFGLEMLCHRNGCRASTQEQLDEIGMKYPP</sequence>
<dbReference type="EMBL" id="JACXVP010000004">
    <property type="protein sequence ID" value="KAG5611121.1"/>
    <property type="molecule type" value="Genomic_DNA"/>
</dbReference>
<accession>A0A9J5ZE22</accession>
<name>A0A9J5ZE22_SOLCO</name>
<dbReference type="OrthoDB" id="1306244at2759"/>
<comment type="caution">
    <text evidence="3">The sequence shown here is derived from an EMBL/GenBank/DDBJ whole genome shotgun (WGS) entry which is preliminary data.</text>
</comment>